<keyword evidence="1" id="KW-0732">Signal</keyword>
<accession>A0ABQ3A4Q8</accession>
<organism evidence="2 3">
    <name type="scientific">Rhodanobacter panaciterrae</name>
    <dbReference type="NCBI Taxonomy" id="490572"/>
    <lineage>
        <taxon>Bacteria</taxon>
        <taxon>Pseudomonadati</taxon>
        <taxon>Pseudomonadota</taxon>
        <taxon>Gammaproteobacteria</taxon>
        <taxon>Lysobacterales</taxon>
        <taxon>Rhodanobacteraceae</taxon>
        <taxon>Rhodanobacter</taxon>
    </lineage>
</organism>
<proteinExistence type="predicted"/>
<comment type="caution">
    <text evidence="2">The sequence shown here is derived from an EMBL/GenBank/DDBJ whole genome shotgun (WGS) entry which is preliminary data.</text>
</comment>
<evidence type="ECO:0000256" key="1">
    <source>
        <dbReference type="SAM" id="SignalP"/>
    </source>
</evidence>
<reference evidence="3" key="1">
    <citation type="journal article" date="2019" name="Int. J. Syst. Evol. Microbiol.">
        <title>The Global Catalogue of Microorganisms (GCM) 10K type strain sequencing project: providing services to taxonomists for standard genome sequencing and annotation.</title>
        <authorList>
            <consortium name="The Broad Institute Genomics Platform"/>
            <consortium name="The Broad Institute Genome Sequencing Center for Infectious Disease"/>
            <person name="Wu L."/>
            <person name="Ma J."/>
        </authorList>
    </citation>
    <scope>NUCLEOTIDE SEQUENCE [LARGE SCALE GENOMIC DNA]</scope>
    <source>
        <strain evidence="3">KCTC 22232</strain>
    </source>
</reference>
<dbReference type="EMBL" id="BMXT01000006">
    <property type="protein sequence ID" value="GGY35420.1"/>
    <property type="molecule type" value="Genomic_DNA"/>
</dbReference>
<evidence type="ECO:0000313" key="3">
    <source>
        <dbReference type="Proteomes" id="UP000621898"/>
    </source>
</evidence>
<gene>
    <name evidence="2" type="ORF">GCM10008098_30670</name>
</gene>
<feature type="chain" id="PRO_5045079208" evidence="1">
    <location>
        <begin position="24"/>
        <end position="343"/>
    </location>
</feature>
<sequence>MTRGLRYLALTCALSLLATPVFAGTTASNKTRHAPSKAATARDKAQLAFQRDLVSVLAPRADALPLLAAALLARPLFNQPDVNSFHTLIGRAAMAEGADAAVSWARLADCDAKADACPNTAALDQLLTQAPDNAAVWLLKLGADAHDLKHDAAREDLGKAAASKLYDDYTGASLKALASSIGVLPPPADTFDPASKAGAVGMQTMLVYGIAGTQPQPGLQLVAKLCENASGDASTKADCLKLGQLLEWGSSPLSRSLGLHLREVLADDPEQQQEAKNARRNLIWQVQSFGQLLARAQNEPALAQHLLALARNGGTEMSLLLAALRDNSIPAEAPADWQPHQPG</sequence>
<keyword evidence="3" id="KW-1185">Reference proteome</keyword>
<feature type="signal peptide" evidence="1">
    <location>
        <begin position="1"/>
        <end position="23"/>
    </location>
</feature>
<evidence type="ECO:0000313" key="2">
    <source>
        <dbReference type="EMBL" id="GGY35420.1"/>
    </source>
</evidence>
<dbReference type="RefSeq" id="WP_189442518.1">
    <property type="nucleotide sequence ID" value="NZ_BMXT01000006.1"/>
</dbReference>
<protein>
    <submittedName>
        <fullName evidence="2">Uncharacterized protein</fullName>
    </submittedName>
</protein>
<dbReference type="Proteomes" id="UP000621898">
    <property type="component" value="Unassembled WGS sequence"/>
</dbReference>
<name>A0ABQ3A4Q8_9GAMM</name>